<dbReference type="CDD" id="cd00554">
    <property type="entry name" value="MECDP_synthase"/>
    <property type="match status" value="1"/>
</dbReference>
<dbReference type="HOGENOM" id="CLU_042800_2_4_9"/>
<dbReference type="Proteomes" id="UP000001732">
    <property type="component" value="Chromosome"/>
</dbReference>
<dbReference type="EMBL" id="CP001145">
    <property type="protein sequence ID" value="ACI17240.1"/>
    <property type="molecule type" value="Genomic_DNA"/>
</dbReference>
<dbReference type="InterPro" id="IPR003526">
    <property type="entry name" value="MECDP_synthase"/>
</dbReference>
<dbReference type="eggNOG" id="COG0245">
    <property type="taxonomic scope" value="Bacteria"/>
</dbReference>
<evidence type="ECO:0000313" key="5">
    <source>
        <dbReference type="EMBL" id="ACI17240.1"/>
    </source>
</evidence>
<organism evidence="5 6">
    <name type="scientific">Coprothermobacter proteolyticus (strain ATCC 35245 / DSM 5265 / OCM 4 / BT)</name>
    <dbReference type="NCBI Taxonomy" id="309798"/>
    <lineage>
        <taxon>Bacteria</taxon>
        <taxon>Pseudomonadati</taxon>
        <taxon>Coprothermobacterota</taxon>
        <taxon>Coprothermobacteria</taxon>
        <taxon>Coprothermobacterales</taxon>
        <taxon>Coprothermobacteraceae</taxon>
        <taxon>Coprothermobacter</taxon>
    </lineage>
</organism>
<keyword evidence="1 5" id="KW-0808">Transferase</keyword>
<dbReference type="GO" id="GO:0008685">
    <property type="term" value="F:2-C-methyl-D-erythritol 2,4-cyclodiphosphate synthase activity"/>
    <property type="evidence" value="ECO:0007669"/>
    <property type="project" value="UniProtKB-EC"/>
</dbReference>
<sequence>MNGLILVAGGKGQRFSGGKGKAQLRVFKGWSLLDYWQVRLETLKNLFQDVVVVTDSPMDLENIKVALPGSSRKESVANGFEKLARVDKVLVHDAARPLATDTLFERVLAWLDLFPVVVPAIDVEDALRKKEGSSTVPFPREDLIRVQTPQGFRYEVLKAVLETSDEDVDEASVAQRLGWEIHVVGGERKNLKVTFPEDVFLQELMFRRLEGIGWDFHRFSENAPLILGGVRIEDADVGLESWTDGDVIIHAVADALLSTLGQGDLGTLYPNSQLWKGGSSTDILADVMERMRKKHVLLEKATVLLLADKPMLKHWIDPITRNLSSLLNAPVYLSVTRSEGIIGKDLNGMISLSFVNCVEVKR</sequence>
<dbReference type="PANTHER" id="PTHR32125:SF4">
    <property type="entry name" value="2-C-METHYL-D-ERYTHRITOL 4-PHOSPHATE CYTIDYLYLTRANSFERASE, CHLOROPLASTIC"/>
    <property type="match status" value="1"/>
</dbReference>
<dbReference type="AlphaFoldDB" id="B5Y8V5"/>
<evidence type="ECO:0000256" key="1">
    <source>
        <dbReference type="ARBA" id="ARBA00022679"/>
    </source>
</evidence>
<dbReference type="GO" id="GO:0050518">
    <property type="term" value="F:2-C-methyl-D-erythritol 4-phosphate cytidylyltransferase activity"/>
    <property type="evidence" value="ECO:0007669"/>
    <property type="project" value="UniProtKB-EC"/>
</dbReference>
<protein>
    <submittedName>
        <fullName evidence="5">Bifunctional enzyme IspD/ispF</fullName>
        <ecNumber evidence="5">2.7.7.60</ecNumber>
        <ecNumber evidence="5">4.6.1.12</ecNumber>
    </submittedName>
</protein>
<reference evidence="5 6" key="2">
    <citation type="journal article" date="2014" name="Genome Announc.">
        <title>Complete Genome Sequence of Coprothermobacter proteolyticus DSM 5265.</title>
        <authorList>
            <person name="Alexiev A."/>
            <person name="Coil D.A."/>
            <person name="Badger J.H."/>
            <person name="Enticknap J."/>
            <person name="Ward N."/>
            <person name="Robb F.T."/>
            <person name="Eisen J.A."/>
        </authorList>
    </citation>
    <scope>NUCLEOTIDE SEQUENCE [LARGE SCALE GENOMIC DNA]</scope>
    <source>
        <strain evidence="6">ATCC 35245 / DSM 5265 / OCM 4 / BT</strain>
    </source>
</reference>
<dbReference type="Pfam" id="PF01128">
    <property type="entry name" value="IspD"/>
    <property type="match status" value="1"/>
</dbReference>
<keyword evidence="5" id="KW-0456">Lyase</keyword>
<keyword evidence="3" id="KW-0511">Multifunctional enzyme</keyword>
<dbReference type="InterPro" id="IPR029044">
    <property type="entry name" value="Nucleotide-diphossugar_trans"/>
</dbReference>
<feature type="domain" description="2-C-methyl-D-erythritol 2,4-cyclodiphosphate synthase" evidence="4">
    <location>
        <begin position="211"/>
        <end position="341"/>
    </location>
</feature>
<dbReference type="STRING" id="309798.COPRO5265_0864"/>
<keyword evidence="6" id="KW-1185">Reference proteome</keyword>
<dbReference type="Gene3D" id="3.30.1330.50">
    <property type="entry name" value="2-C-methyl-D-erythritol 2,4-cyclodiphosphate synthase"/>
    <property type="match status" value="1"/>
</dbReference>
<name>B5Y8V5_COPPD</name>
<dbReference type="Pfam" id="PF02542">
    <property type="entry name" value="YgbB"/>
    <property type="match status" value="1"/>
</dbReference>
<dbReference type="InterPro" id="IPR036571">
    <property type="entry name" value="MECDP_synthase_sf"/>
</dbReference>
<dbReference type="GO" id="GO:0016114">
    <property type="term" value="P:terpenoid biosynthetic process"/>
    <property type="evidence" value="ECO:0007669"/>
    <property type="project" value="InterPro"/>
</dbReference>
<dbReference type="InterPro" id="IPR050088">
    <property type="entry name" value="IspD/TarI_cytidylyltransf_bact"/>
</dbReference>
<evidence type="ECO:0000256" key="3">
    <source>
        <dbReference type="ARBA" id="ARBA00023268"/>
    </source>
</evidence>
<dbReference type="EC" id="2.7.7.60" evidence="5"/>
<keyword evidence="2 5" id="KW-0548">Nucleotidyltransferase</keyword>
<evidence type="ECO:0000313" key="6">
    <source>
        <dbReference type="Proteomes" id="UP000001732"/>
    </source>
</evidence>
<dbReference type="Gene3D" id="3.90.550.10">
    <property type="entry name" value="Spore Coat Polysaccharide Biosynthesis Protein SpsA, Chain A"/>
    <property type="match status" value="1"/>
</dbReference>
<reference evidence="6" key="1">
    <citation type="submission" date="2008-08" db="EMBL/GenBank/DDBJ databases">
        <title>The complete genome sequence of Coprothermobacter proteolyticus strain ATCC 5245 / DSM 5265 / BT.</title>
        <authorList>
            <person name="Dodson R.J."/>
            <person name="Durkin A.S."/>
            <person name="Wu M."/>
            <person name="Eisen J."/>
            <person name="Sutton G."/>
        </authorList>
    </citation>
    <scope>NUCLEOTIDE SEQUENCE [LARGE SCALE GENOMIC DNA]</scope>
    <source>
        <strain evidence="6">ATCC 35245 / DSM 5265 / OCM 4 / BT</strain>
    </source>
</reference>
<dbReference type="InterPro" id="IPR018294">
    <property type="entry name" value="ISPD_synthase_CS"/>
</dbReference>
<dbReference type="EC" id="4.6.1.12" evidence="5"/>
<dbReference type="eggNOG" id="COG1211">
    <property type="taxonomic scope" value="Bacteria"/>
</dbReference>
<evidence type="ECO:0000259" key="4">
    <source>
        <dbReference type="Pfam" id="PF02542"/>
    </source>
</evidence>
<dbReference type="KEGG" id="cpo:COPRO5265_0864"/>
<dbReference type="SUPFAM" id="SSF69765">
    <property type="entry name" value="IpsF-like"/>
    <property type="match status" value="1"/>
</dbReference>
<proteinExistence type="predicted"/>
<dbReference type="SUPFAM" id="SSF53448">
    <property type="entry name" value="Nucleotide-diphospho-sugar transferases"/>
    <property type="match status" value="1"/>
</dbReference>
<accession>B5Y8V5</accession>
<evidence type="ECO:0000256" key="2">
    <source>
        <dbReference type="ARBA" id="ARBA00022695"/>
    </source>
</evidence>
<dbReference type="PROSITE" id="PS01295">
    <property type="entry name" value="ISPD"/>
    <property type="match status" value="1"/>
</dbReference>
<dbReference type="OrthoDB" id="9806837at2"/>
<dbReference type="InterPro" id="IPR034683">
    <property type="entry name" value="IspD/TarI"/>
</dbReference>
<dbReference type="RefSeq" id="WP_012543892.1">
    <property type="nucleotide sequence ID" value="NC_011295.1"/>
</dbReference>
<dbReference type="PANTHER" id="PTHR32125">
    <property type="entry name" value="2-C-METHYL-D-ERYTHRITOL 4-PHOSPHATE CYTIDYLYLTRANSFERASE, CHLOROPLASTIC"/>
    <property type="match status" value="1"/>
</dbReference>
<gene>
    <name evidence="5" type="ordered locus">COPRO5265_0864</name>
</gene>